<dbReference type="Proteomes" id="UP001295423">
    <property type="component" value="Unassembled WGS sequence"/>
</dbReference>
<name>A0AAD2FRA6_9STRA</name>
<evidence type="ECO:0000259" key="1">
    <source>
        <dbReference type="Pfam" id="PF01738"/>
    </source>
</evidence>
<dbReference type="Pfam" id="PF01738">
    <property type="entry name" value="DLH"/>
    <property type="match status" value="1"/>
</dbReference>
<gene>
    <name evidence="2" type="ORF">CYCCA115_LOCUS12654</name>
</gene>
<evidence type="ECO:0000313" key="2">
    <source>
        <dbReference type="EMBL" id="CAJ1950584.1"/>
    </source>
</evidence>
<dbReference type="PANTHER" id="PTHR22946:SF0">
    <property type="entry name" value="DIENELACTONE HYDROLASE DOMAIN-CONTAINING PROTEIN"/>
    <property type="match status" value="1"/>
</dbReference>
<dbReference type="PANTHER" id="PTHR22946">
    <property type="entry name" value="DIENELACTONE HYDROLASE DOMAIN-CONTAINING PROTEIN-RELATED"/>
    <property type="match status" value="1"/>
</dbReference>
<dbReference type="GO" id="GO:0016787">
    <property type="term" value="F:hydrolase activity"/>
    <property type="evidence" value="ECO:0007669"/>
    <property type="project" value="InterPro"/>
</dbReference>
<evidence type="ECO:0000313" key="3">
    <source>
        <dbReference type="Proteomes" id="UP001295423"/>
    </source>
</evidence>
<dbReference type="InterPro" id="IPR050261">
    <property type="entry name" value="FrsA_esterase"/>
</dbReference>
<proteinExistence type="predicted"/>
<dbReference type="InterPro" id="IPR029058">
    <property type="entry name" value="AB_hydrolase_fold"/>
</dbReference>
<dbReference type="EMBL" id="CAKOGP040001770">
    <property type="protein sequence ID" value="CAJ1950584.1"/>
    <property type="molecule type" value="Genomic_DNA"/>
</dbReference>
<accession>A0AAD2FRA6</accession>
<sequence length="329" mass="36257">MDWKTLNPGTFAQVINDDGRQIAKDDKYMNAVQEIWQSAQPHTVPTEISSFVYQGEEEAGDERTQLYGHVARRKLVSKEGKSRSIPGVLLFHTGAGAQDVFLFQRAALILQSIDCVVFICDILSDEQGWGWGSNRSRYVAEKDALMEENAKLLQSRVAAAVKSLCKIGSLYGGDDIQVDPKRIAALGWCFGGHPIFELGMTSPGLASSIPDLDVKAMVTFHGVFGRDWSTYVPPKECAPNTKTDSTSKPKMLIFNGALDPFVAQKDLDEVNTYLSRNNIEVQVHQLEGAKHGFSNSAQSFNENPAFEYNEKGANESWEATIAMLKGTLA</sequence>
<dbReference type="AlphaFoldDB" id="A0AAD2FRA6"/>
<dbReference type="InterPro" id="IPR002925">
    <property type="entry name" value="Dienelactn_hydro"/>
</dbReference>
<dbReference type="SUPFAM" id="SSF53474">
    <property type="entry name" value="alpha/beta-Hydrolases"/>
    <property type="match status" value="1"/>
</dbReference>
<dbReference type="Gene3D" id="3.40.50.1820">
    <property type="entry name" value="alpha/beta hydrolase"/>
    <property type="match status" value="1"/>
</dbReference>
<comment type="caution">
    <text evidence="2">The sequence shown here is derived from an EMBL/GenBank/DDBJ whole genome shotgun (WGS) entry which is preliminary data.</text>
</comment>
<organism evidence="2 3">
    <name type="scientific">Cylindrotheca closterium</name>
    <dbReference type="NCBI Taxonomy" id="2856"/>
    <lineage>
        <taxon>Eukaryota</taxon>
        <taxon>Sar</taxon>
        <taxon>Stramenopiles</taxon>
        <taxon>Ochrophyta</taxon>
        <taxon>Bacillariophyta</taxon>
        <taxon>Bacillariophyceae</taxon>
        <taxon>Bacillariophycidae</taxon>
        <taxon>Bacillariales</taxon>
        <taxon>Bacillariaceae</taxon>
        <taxon>Cylindrotheca</taxon>
    </lineage>
</organism>
<reference evidence="2" key="1">
    <citation type="submission" date="2023-08" db="EMBL/GenBank/DDBJ databases">
        <authorList>
            <person name="Audoor S."/>
            <person name="Bilcke G."/>
        </authorList>
    </citation>
    <scope>NUCLEOTIDE SEQUENCE</scope>
</reference>
<protein>
    <recommendedName>
        <fullName evidence="1">Dienelactone hydrolase domain-containing protein</fullName>
    </recommendedName>
</protein>
<feature type="domain" description="Dienelactone hydrolase" evidence="1">
    <location>
        <begin position="84"/>
        <end position="325"/>
    </location>
</feature>
<keyword evidence="3" id="KW-1185">Reference proteome</keyword>